<dbReference type="InterPro" id="IPR045792">
    <property type="entry name" value="DUF6036"/>
</dbReference>
<dbReference type="EMBL" id="BSET01000002">
    <property type="protein sequence ID" value="GLK02397.1"/>
    <property type="molecule type" value="Genomic_DNA"/>
</dbReference>
<keyword evidence="3" id="KW-1185">Reference proteome</keyword>
<feature type="domain" description="DUF6036" evidence="1">
    <location>
        <begin position="11"/>
        <end position="147"/>
    </location>
</feature>
<proteinExistence type="predicted"/>
<accession>A0A9W6HT34</accession>
<evidence type="ECO:0000313" key="3">
    <source>
        <dbReference type="Proteomes" id="UP001142325"/>
    </source>
</evidence>
<protein>
    <recommendedName>
        <fullName evidence="1">DUF6036 domain-containing protein</fullName>
    </recommendedName>
</protein>
<reference evidence="2" key="1">
    <citation type="journal article" date="2014" name="Int. J. Syst. Evol. Microbiol.">
        <title>Complete genome sequence of Corynebacterium casei LMG S-19264T (=DSM 44701T), isolated from a smear-ripened cheese.</title>
        <authorList>
            <consortium name="US DOE Joint Genome Institute (JGI-PGF)"/>
            <person name="Walter F."/>
            <person name="Albersmeier A."/>
            <person name="Kalinowski J."/>
            <person name="Ruckert C."/>
        </authorList>
    </citation>
    <scope>NUCLEOTIDE SEQUENCE</scope>
    <source>
        <strain evidence="2">VKM Ac-1958</strain>
    </source>
</reference>
<dbReference type="RefSeq" id="WP_204939942.1">
    <property type="nucleotide sequence ID" value="NZ_BAAAUM010000002.1"/>
</dbReference>
<reference evidence="2" key="2">
    <citation type="submission" date="2023-01" db="EMBL/GenBank/DDBJ databases">
        <authorList>
            <person name="Sun Q."/>
            <person name="Evtushenko L."/>
        </authorList>
    </citation>
    <scope>NUCLEOTIDE SEQUENCE</scope>
    <source>
        <strain evidence="2">VKM Ac-1958</strain>
    </source>
</reference>
<dbReference type="AlphaFoldDB" id="A0A9W6HT34"/>
<organism evidence="2 3">
    <name type="scientific">Microbacterium keratanolyticum</name>
    <dbReference type="NCBI Taxonomy" id="67574"/>
    <lineage>
        <taxon>Bacteria</taxon>
        <taxon>Bacillati</taxon>
        <taxon>Actinomycetota</taxon>
        <taxon>Actinomycetes</taxon>
        <taxon>Micrococcales</taxon>
        <taxon>Microbacteriaceae</taxon>
        <taxon>Microbacterium</taxon>
    </lineage>
</organism>
<comment type="caution">
    <text evidence="2">The sequence shown here is derived from an EMBL/GenBank/DDBJ whole genome shotgun (WGS) entry which is preliminary data.</text>
</comment>
<gene>
    <name evidence="2" type="ORF">GCM10017596_21120</name>
</gene>
<dbReference type="Pfam" id="PF19502">
    <property type="entry name" value="DUF6036"/>
    <property type="match status" value="1"/>
</dbReference>
<evidence type="ECO:0000259" key="1">
    <source>
        <dbReference type="Pfam" id="PF19502"/>
    </source>
</evidence>
<sequence length="186" mass="20593">MRRDELRLLLLEARRLTDADEVLVIGSQSVLATWDDDELPEEVTRSREADMLVRVRNGIRLTDSEADYVSGFLESSGVLSEFDLEHGIHIDSVSPNTATLPEGWEGRLVPISAIGEDGTEVIGLCLDPYDACVSKLVAFREHDREFVGHMIRAALVKPATILDRLMGLAPGVEANHAYVFVQGFMD</sequence>
<evidence type="ECO:0000313" key="2">
    <source>
        <dbReference type="EMBL" id="GLK02397.1"/>
    </source>
</evidence>
<name>A0A9W6HT34_9MICO</name>
<dbReference type="Proteomes" id="UP001142325">
    <property type="component" value="Unassembled WGS sequence"/>
</dbReference>